<reference evidence="3 4" key="1">
    <citation type="submission" date="2020-02" db="EMBL/GenBank/DDBJ databases">
        <authorList>
            <person name="Zheng R.K."/>
            <person name="Sun C.M."/>
        </authorList>
    </citation>
    <scope>NUCLEOTIDE SEQUENCE [LARGE SCALE GENOMIC DNA]</scope>
    <source>
        <strain evidence="4">zrk13</strain>
    </source>
</reference>
<evidence type="ECO:0000313" key="3">
    <source>
        <dbReference type="EMBL" id="QMS84632.1"/>
    </source>
</evidence>
<accession>A0A7L7KQS7</accession>
<keyword evidence="2" id="KW-0472">Membrane</keyword>
<feature type="transmembrane region" description="Helical" evidence="2">
    <location>
        <begin position="136"/>
        <end position="154"/>
    </location>
</feature>
<gene>
    <name evidence="3" type="ORF">G4Z02_02325</name>
</gene>
<proteinExistence type="predicted"/>
<dbReference type="KEGG" id="xcl:G4Z02_02325"/>
<keyword evidence="2" id="KW-0812">Transmembrane</keyword>
<dbReference type="EMBL" id="CP048914">
    <property type="protein sequence ID" value="QMS84632.1"/>
    <property type="molecule type" value="Genomic_DNA"/>
</dbReference>
<keyword evidence="2" id="KW-1133">Transmembrane helix</keyword>
<name>A0A7L7KQS7_9MOLU</name>
<feature type="coiled-coil region" evidence="1">
    <location>
        <begin position="151"/>
        <end position="210"/>
    </location>
</feature>
<feature type="transmembrane region" description="Helical" evidence="2">
    <location>
        <begin position="232"/>
        <end position="257"/>
    </location>
</feature>
<evidence type="ECO:0000256" key="2">
    <source>
        <dbReference type="SAM" id="Phobius"/>
    </source>
</evidence>
<feature type="transmembrane region" description="Helical" evidence="2">
    <location>
        <begin position="34"/>
        <end position="52"/>
    </location>
</feature>
<keyword evidence="4" id="KW-1185">Reference proteome</keyword>
<evidence type="ECO:0000256" key="1">
    <source>
        <dbReference type="SAM" id="Coils"/>
    </source>
</evidence>
<organism evidence="3 4">
    <name type="scientific">Candidatus Xianfuyuplasma coldseepsis</name>
    <dbReference type="NCBI Taxonomy" id="2782163"/>
    <lineage>
        <taxon>Bacteria</taxon>
        <taxon>Bacillati</taxon>
        <taxon>Mycoplasmatota</taxon>
        <taxon>Mollicutes</taxon>
        <taxon>Candidatus Izemoplasmatales</taxon>
        <taxon>Candidatus Izemoplasmataceae</taxon>
        <taxon>Candidatus Xianfuyuplasma</taxon>
    </lineage>
</organism>
<keyword evidence="1" id="KW-0175">Coiled coil</keyword>
<evidence type="ECO:0000313" key="4">
    <source>
        <dbReference type="Proteomes" id="UP000514720"/>
    </source>
</evidence>
<sequence>MPQNLDYELYLNVAFFAIIGLGFIIGYIRGLRKSLYSLVVTVLFYGLFFLTIDQVVNALWELPIPQLFQQLSGAVPELAGETTLGGGVSTMVDTYLPAEYAGAMDNAHFASFVTGIALFVVKLVYTVIYFTVGQLIFKFIFMIIRLLFFSHNQAMDNYKHAKRQVKKQRLKKRDIKRMRKELRMEYKKMSRKERRELAKIEKKREKKRRKKNDVFSNSELIKYLEKPSRKPFFGAIFGAAKGTVTAFVTLILLGGLINIMDSMMTVFPEDPPTVSHQDIERIYLANQPLPTMIGEPSVLATGFQVPAGMESQLDMARDLIEAFNNNVFVTNASTITYTSEDYDGDVALHLYLFDSVLSFTFEEERIMLRQELDVLSDTAAVFMNSEYAATNDLADITAEEIELLFTTLSDSRLITTMLPVAIEAGSELIDVPIDIPIDELYALDWSAELQSLGAVASVGFDLVNTAGILTEGADLETITLDGDEVESLFDSLADSELVTLGAYIAIEPLLEQAGEQIQAIITVPEDLVWEDEFRAFGAVAGAVLNTGLTMADLSMDDPMNLLTAMSGLDFTVLLDSAIVTRAMVNVFSGAAGIEGLDQYIIVPDGTEWYDVLDGETVVNAGELRNILTALGSIVEVSAGFDLNNLSLDMLADLDDDTIDTIFESGVLVATISNFLLEADLGSTPLVIPDSVLDINGYITAVEMKAVATSARVVADELACDEDDLDCDMIDIAKAFNLSDTSIDTLTTSDIIGATVGQLILDQGGEVLTVPNSALATIQVDSLDVDVVSKEEIRRIFKAVGLLEFTDLENIDIDPTIVQTLATVEDETVLDTTKTDTLFASRILHATLTQTLLDLTGDTGVMSIPYYAEDDTTQILVYDDTDEMNYISITELNNVLQAIMVINIQDFEDVDALNLGEIIANSGTILESSILQATISNQVLGLGEEAVTVPYEDEDGNPIRVMVGDPLLETDTEYIVKSEIQAVLEAVEIFGITDINEFGGDLNMESVFADATNNVPKLLNSATLHATISQQLFNLEEGGAVAVPYFAEDGTTEVRKMIGPVGFETEIIIKSEIEAMIDVLDILDITSNLDSFDGNVDIGAILSGEGNVDTLLASATIQATVSKQLLDLQESGALAVPYFAENGTAVRVVVGNGIDDTQDTEYIKQDEIRAMLDVLDILDIASNLTEFDGNVDIGAVLGTEGNVDILLSSATIQATVSKQLFELDAVAVPYFAENGTTEIRILSGNGIDDTQDTEYIKESEIRAMLDVLEILGVTSNLSEFDPNIGLDVIADPDNLNAMLASSTIQATISKQMFELGAIAVPYYEEDGVTLVRVTVGNTEDGTNSEYIKETEIRALIDALEALGLLDIDIDQFDGTFDMSSVSDPVKRAALLASSTIKSTISQQMIDLEAIIVPEFQEDNSTPVRKPVGSVEDGTNSEYIVQSEIETLFDSMEALGLLDTDITAFDGSVDMTAVSDPIKRETLLSSTIIQATISKQMIDLAAIVVPQFREDGTTPVRVLVGTGETTVELIKETEIRALFDSMEVLGLLDQDITAFDGSVDMSAVSDPTNRDIILSSATLQATISKQMIDLTAIVVPYYEEDGVTTVRVTVGTGENAVELIKEAEIRALFDSMEVLGLLDQDITTFDGNVDIASASSGGNKAILLGSSTIQATISKQLIDLDTGGTIRLPFVKEDDSTLVRYTVGTGETETEYVLLSEISALIDALNVLDLGGDIAGFSADSVDISLLGQGTNANTVFASAMIQATVSEQVLDLVGTTADTIIVPMYKQDGSTLLQLSVGDELEGTDDVYILASELADLVQAIALILPPGSNISSFSGNVDLNTFFVEANRIALLESSIMQATISKQLIEIEGTLIIPDADVDGTAVRVEVGTFGNPDYTEYLTVNELDALIIAFEKLGLGNVDDFTGSIDLTNLALEANQDAVLASAAVHATISDILTGFASNILIVPHYMPGNEDPGDEVRKTVSGTEFIIKAEVKSLIDVFNTILPPGSDMNSFNTDLQIADFFTHIDLLLKSYSFQATLSSKLLDTGGALIVPDINVNTLDPVRLGIHADGVEYIDEQEMEYIVEGLNEMQLTNFGSMTFDLATVFNAEFETVLLSASLQATISDSILNVAQDETTATVGAATLIVPLALREAIAVATIPATQIEKDELLALLDTLELLGFSDFGGSVSSSFVTGMADKTPLFESGSMHATIDNILRGNTVSEGGALLIPDQAEETLYGMTVTKATEIIALMDAVTALGQGDFASASFSLATILGASGSEGTIADSMIARFTLYDEVYALATGFAVNPFRALVPEDYEPGTDVLFITQTFIDIVQHDYLTP</sequence>
<protein>
    <submittedName>
        <fullName evidence="3">Uncharacterized protein</fullName>
    </submittedName>
</protein>
<feature type="transmembrane region" description="Helical" evidence="2">
    <location>
        <begin position="9"/>
        <end position="28"/>
    </location>
</feature>
<dbReference type="Proteomes" id="UP000514720">
    <property type="component" value="Chromosome"/>
</dbReference>
<dbReference type="RefSeq" id="WP_258878251.1">
    <property type="nucleotide sequence ID" value="NZ_CP048914.1"/>
</dbReference>